<dbReference type="CDD" id="cd14280">
    <property type="entry name" value="UBA1_Rad23_like"/>
    <property type="match status" value="1"/>
</dbReference>
<dbReference type="Proteomes" id="UP001608902">
    <property type="component" value="Unassembled WGS sequence"/>
</dbReference>
<dbReference type="FunFam" id="1.10.8.10:FF:000003">
    <property type="entry name" value="UV excision repair protein RAD23 homolog"/>
    <property type="match status" value="1"/>
</dbReference>
<dbReference type="FunFam" id="3.10.20.90:FF:000254">
    <property type="entry name" value="UV excision repair protein Rad23"/>
    <property type="match status" value="1"/>
</dbReference>
<dbReference type="CDD" id="cd14380">
    <property type="entry name" value="UBA2_Rad23"/>
    <property type="match status" value="1"/>
</dbReference>
<dbReference type="InterPro" id="IPR009060">
    <property type="entry name" value="UBA-like_sf"/>
</dbReference>
<evidence type="ECO:0000256" key="1">
    <source>
        <dbReference type="ARBA" id="ARBA00022737"/>
    </source>
</evidence>
<dbReference type="SMART" id="SM00727">
    <property type="entry name" value="STI1"/>
    <property type="match status" value="1"/>
</dbReference>
<feature type="domain" description="UBA" evidence="7">
    <location>
        <begin position="172"/>
        <end position="212"/>
    </location>
</feature>
<dbReference type="EMBL" id="JBGFUD010001346">
    <property type="protein sequence ID" value="MFH4976149.1"/>
    <property type="molecule type" value="Genomic_DNA"/>
</dbReference>
<keyword evidence="4 5" id="KW-0539">Nucleus</keyword>
<gene>
    <name evidence="9" type="ORF">AB6A40_002858</name>
</gene>
<evidence type="ECO:0000256" key="3">
    <source>
        <dbReference type="ARBA" id="ARBA00023204"/>
    </source>
</evidence>
<comment type="function">
    <text evidence="5">Multiubiquitin chain receptor involved in modulation of proteasomal degradation. Involved in nucleotide excision repair.</text>
</comment>
<dbReference type="PANTHER" id="PTHR10621:SF0">
    <property type="entry name" value="UV EXCISION REPAIR PROTEIN RAD23"/>
    <property type="match status" value="1"/>
</dbReference>
<dbReference type="GO" id="GO:0031593">
    <property type="term" value="F:polyubiquitin modification-dependent protein binding"/>
    <property type="evidence" value="ECO:0007669"/>
    <property type="project" value="UniProtKB-UniRule"/>
</dbReference>
<dbReference type="GO" id="GO:0005737">
    <property type="term" value="C:cytoplasm"/>
    <property type="evidence" value="ECO:0007669"/>
    <property type="project" value="UniProtKB-SubCell"/>
</dbReference>
<dbReference type="GO" id="GO:0003684">
    <property type="term" value="F:damaged DNA binding"/>
    <property type="evidence" value="ECO:0007669"/>
    <property type="project" value="UniProtKB-UniRule"/>
</dbReference>
<dbReference type="SUPFAM" id="SSF101238">
    <property type="entry name" value="XPC-binding domain"/>
    <property type="match status" value="1"/>
</dbReference>
<dbReference type="GO" id="GO:0006289">
    <property type="term" value="P:nucleotide-excision repair"/>
    <property type="evidence" value="ECO:0007669"/>
    <property type="project" value="UniProtKB-UniRule"/>
</dbReference>
<dbReference type="Gene3D" id="1.10.10.540">
    <property type="entry name" value="XPC-binding domain"/>
    <property type="match status" value="1"/>
</dbReference>
<feature type="domain" description="UBA" evidence="7">
    <location>
        <begin position="328"/>
        <end position="368"/>
    </location>
</feature>
<evidence type="ECO:0000256" key="5">
    <source>
        <dbReference type="RuleBase" id="RU367049"/>
    </source>
</evidence>
<dbReference type="CDD" id="cd01805">
    <property type="entry name" value="Ubl_Rad23"/>
    <property type="match status" value="1"/>
</dbReference>
<dbReference type="GO" id="GO:0043130">
    <property type="term" value="F:ubiquitin binding"/>
    <property type="evidence" value="ECO:0007669"/>
    <property type="project" value="UniProtKB-UniRule"/>
</dbReference>
<dbReference type="Pfam" id="PF00627">
    <property type="entry name" value="UBA"/>
    <property type="match status" value="2"/>
</dbReference>
<dbReference type="InterPro" id="IPR015360">
    <property type="entry name" value="XPC-bd"/>
</dbReference>
<proteinExistence type="inferred from homology"/>
<evidence type="ECO:0000313" key="9">
    <source>
        <dbReference type="EMBL" id="MFH4976149.1"/>
    </source>
</evidence>
<keyword evidence="10" id="KW-1185">Reference proteome</keyword>
<evidence type="ECO:0000256" key="2">
    <source>
        <dbReference type="ARBA" id="ARBA00022763"/>
    </source>
</evidence>
<dbReference type="AlphaFoldDB" id="A0ABD6EDC4"/>
<dbReference type="SMART" id="SM00165">
    <property type="entry name" value="UBA"/>
    <property type="match status" value="2"/>
</dbReference>
<dbReference type="InterPro" id="IPR029071">
    <property type="entry name" value="Ubiquitin-like_domsf"/>
</dbReference>
<dbReference type="InterPro" id="IPR036353">
    <property type="entry name" value="XPC-bd_sf"/>
</dbReference>
<dbReference type="GO" id="GO:0043161">
    <property type="term" value="P:proteasome-mediated ubiquitin-dependent protein catabolic process"/>
    <property type="evidence" value="ECO:0007669"/>
    <property type="project" value="UniProtKB-UniRule"/>
</dbReference>
<comment type="caution">
    <text evidence="9">The sequence shown here is derived from an EMBL/GenBank/DDBJ whole genome shotgun (WGS) entry which is preliminary data.</text>
</comment>
<comment type="subcellular location">
    <subcellularLocation>
        <location evidence="5">Nucleus</location>
    </subcellularLocation>
    <subcellularLocation>
        <location evidence="5">Cytoplasm</location>
    </subcellularLocation>
</comment>
<feature type="region of interest" description="Disordered" evidence="6">
    <location>
        <begin position="126"/>
        <end position="172"/>
    </location>
</feature>
<organism evidence="9 10">
    <name type="scientific">Gnathostoma spinigerum</name>
    <dbReference type="NCBI Taxonomy" id="75299"/>
    <lineage>
        <taxon>Eukaryota</taxon>
        <taxon>Metazoa</taxon>
        <taxon>Ecdysozoa</taxon>
        <taxon>Nematoda</taxon>
        <taxon>Chromadorea</taxon>
        <taxon>Rhabditida</taxon>
        <taxon>Spirurina</taxon>
        <taxon>Gnathostomatomorpha</taxon>
        <taxon>Gnathostomatoidea</taxon>
        <taxon>Gnathostomatidae</taxon>
        <taxon>Gnathostoma</taxon>
    </lineage>
</organism>
<dbReference type="InterPro" id="IPR015940">
    <property type="entry name" value="UBA"/>
</dbReference>
<feature type="compositionally biased region" description="Low complexity" evidence="6">
    <location>
        <begin position="126"/>
        <end position="167"/>
    </location>
</feature>
<dbReference type="FunFam" id="1.10.8.10:FF:000002">
    <property type="entry name" value="UV excision repair protein RAD23 homolog"/>
    <property type="match status" value="1"/>
</dbReference>
<dbReference type="PRINTS" id="PR01839">
    <property type="entry name" value="RAD23PROTEIN"/>
</dbReference>
<dbReference type="SUPFAM" id="SSF46934">
    <property type="entry name" value="UBA-like"/>
    <property type="match status" value="2"/>
</dbReference>
<dbReference type="Pfam" id="PF09280">
    <property type="entry name" value="XPC-binding"/>
    <property type="match status" value="1"/>
</dbReference>
<evidence type="ECO:0000259" key="7">
    <source>
        <dbReference type="PROSITE" id="PS50030"/>
    </source>
</evidence>
<evidence type="ECO:0000259" key="8">
    <source>
        <dbReference type="PROSITE" id="PS50053"/>
    </source>
</evidence>
<sequence>MLVTFKTISQVTFQLELEPSETVVDIKKRIAAKYGENDYPVDRQKLIYHGKVLEDTQTVDDVKVDPAKFIVVMVTRATPPAAVAPETLAPAVTDQKKAENESKESVAVTTATAATATVTATVTASTNMSTTTTTTAEKPAPAAQPSAESERTATTTASTADSSSPAAGSLTAEQEETVGAIMGMGYPREKVVRALRAAFFNAERAVEYLCTGIPSDEELGLYDAPESGEQEESEGGGTETGAHGLDFLRQLPQFENLRELVQSNPSILPQILQQIAATNPALMETIQQNQQEFVNLLNSTEGRGTSGGAGGNTGTQRQPREIAIEVTPAERDAINRLKSLGFPEQLVIEAYFACDKNEEIAVNYILARLDEAAAEVDAMDSQEADHGRE</sequence>
<reference evidence="9 10" key="1">
    <citation type="submission" date="2024-08" db="EMBL/GenBank/DDBJ databases">
        <title>Gnathostoma spinigerum genome.</title>
        <authorList>
            <person name="Gonzalez-Bertolin B."/>
            <person name="Monzon S."/>
            <person name="Zaballos A."/>
            <person name="Jimenez P."/>
            <person name="Dekumyoy P."/>
            <person name="Varona S."/>
            <person name="Cuesta I."/>
            <person name="Sumanam S."/>
            <person name="Adisakwattana P."/>
            <person name="Gasser R.B."/>
            <person name="Hernandez-Gonzalez A."/>
            <person name="Young N.D."/>
            <person name="Perteguer M.J."/>
        </authorList>
    </citation>
    <scope>NUCLEOTIDE SEQUENCE [LARGE SCALE GENOMIC DNA]</scope>
    <source>
        <strain evidence="9">AL3</strain>
        <tissue evidence="9">Liver</tissue>
    </source>
</reference>
<dbReference type="InterPro" id="IPR004806">
    <property type="entry name" value="Rad23"/>
</dbReference>
<dbReference type="PROSITE" id="PS50030">
    <property type="entry name" value="UBA"/>
    <property type="match status" value="2"/>
</dbReference>
<dbReference type="GO" id="GO:0005634">
    <property type="term" value="C:nucleus"/>
    <property type="evidence" value="ECO:0007669"/>
    <property type="project" value="UniProtKB-SubCell"/>
</dbReference>
<dbReference type="Gene3D" id="1.10.8.10">
    <property type="entry name" value="DNA helicase RuvA subunit, C-terminal domain"/>
    <property type="match status" value="2"/>
</dbReference>
<keyword evidence="2 5" id="KW-0227">DNA damage</keyword>
<evidence type="ECO:0000256" key="6">
    <source>
        <dbReference type="SAM" id="MobiDB-lite"/>
    </source>
</evidence>
<protein>
    <recommendedName>
        <fullName evidence="5">UV excision repair protein RAD23</fullName>
    </recommendedName>
</protein>
<dbReference type="PROSITE" id="PS50053">
    <property type="entry name" value="UBIQUITIN_2"/>
    <property type="match status" value="1"/>
</dbReference>
<evidence type="ECO:0000313" key="10">
    <source>
        <dbReference type="Proteomes" id="UP001608902"/>
    </source>
</evidence>
<dbReference type="SMART" id="SM00213">
    <property type="entry name" value="UBQ"/>
    <property type="match status" value="1"/>
</dbReference>
<keyword evidence="1" id="KW-0677">Repeat</keyword>
<comment type="similarity">
    <text evidence="5">Belongs to the RAD23 family.</text>
</comment>
<dbReference type="InterPro" id="IPR006636">
    <property type="entry name" value="STI1_HS-bd"/>
</dbReference>
<name>A0ABD6EDC4_9BILA</name>
<feature type="domain" description="Ubiquitin-like" evidence="8">
    <location>
        <begin position="1"/>
        <end position="79"/>
    </location>
</feature>
<keyword evidence="5" id="KW-0963">Cytoplasm</keyword>
<dbReference type="Pfam" id="PF00240">
    <property type="entry name" value="ubiquitin"/>
    <property type="match status" value="1"/>
</dbReference>
<evidence type="ECO:0000256" key="4">
    <source>
        <dbReference type="ARBA" id="ARBA00023242"/>
    </source>
</evidence>
<keyword evidence="3 5" id="KW-0234">DNA repair</keyword>
<dbReference type="Gene3D" id="3.10.20.90">
    <property type="entry name" value="Phosphatidylinositol 3-kinase Catalytic Subunit, Chain A, domain 1"/>
    <property type="match status" value="1"/>
</dbReference>
<accession>A0ABD6EDC4</accession>
<dbReference type="PANTHER" id="PTHR10621">
    <property type="entry name" value="UV EXCISION REPAIR PROTEIN RAD23"/>
    <property type="match status" value="1"/>
</dbReference>
<dbReference type="SUPFAM" id="SSF54236">
    <property type="entry name" value="Ubiquitin-like"/>
    <property type="match status" value="1"/>
</dbReference>
<dbReference type="InterPro" id="IPR000626">
    <property type="entry name" value="Ubiquitin-like_dom"/>
</dbReference>